<dbReference type="AlphaFoldDB" id="A0A3A8IHT1"/>
<dbReference type="InterPro" id="IPR043857">
    <property type="entry name" value="DUF5819"/>
</dbReference>
<evidence type="ECO:0000313" key="2">
    <source>
        <dbReference type="Proteomes" id="UP000268094"/>
    </source>
</evidence>
<gene>
    <name evidence="1" type="ORF">D7V88_24910</name>
</gene>
<reference evidence="2" key="1">
    <citation type="submission" date="2018-09" db="EMBL/GenBank/DDBJ databases">
        <authorList>
            <person name="Livingstone P.G."/>
            <person name="Whitworth D.E."/>
        </authorList>
    </citation>
    <scope>NUCLEOTIDE SEQUENCE [LARGE SCALE GENOMIC DNA]</scope>
    <source>
        <strain evidence="2">CA054A</strain>
    </source>
</reference>
<dbReference type="Proteomes" id="UP000268094">
    <property type="component" value="Unassembled WGS sequence"/>
</dbReference>
<dbReference type="Pfam" id="PF19136">
    <property type="entry name" value="DUF5819"/>
    <property type="match status" value="1"/>
</dbReference>
<accession>A0A3A8IHT1</accession>
<organism evidence="1 2">
    <name type="scientific">Corallococcus terminator</name>
    <dbReference type="NCBI Taxonomy" id="2316733"/>
    <lineage>
        <taxon>Bacteria</taxon>
        <taxon>Pseudomonadati</taxon>
        <taxon>Myxococcota</taxon>
        <taxon>Myxococcia</taxon>
        <taxon>Myxococcales</taxon>
        <taxon>Cystobacterineae</taxon>
        <taxon>Myxococcaceae</taxon>
        <taxon>Corallococcus</taxon>
    </lineage>
</organism>
<keyword evidence="2" id="KW-1185">Reference proteome</keyword>
<name>A0A3A8IHT1_9BACT</name>
<sequence>MGQALQKVLPAVLLFGLGIHFAFTLAFLTPINPVKVSVLGAVNRYMQPFFYQRWTLFAPDVEAKTRHVFVACRGEDAAGVSREEPWVNVTSPLLDLKQRYRLTPADRLERAQVAGLSQLTASDDEITTRLLEKPEDTDAYRQAVAAAEGQRQQRKQQGRRLLGRVASAACTSLYPQLRTREVRVRMATIKAPAFSQRMNADAPGDTTWMELSWQPMEAVEAR</sequence>
<protein>
    <submittedName>
        <fullName evidence="1">Uncharacterized protein</fullName>
    </submittedName>
</protein>
<comment type="caution">
    <text evidence="1">The sequence shown here is derived from an EMBL/GenBank/DDBJ whole genome shotgun (WGS) entry which is preliminary data.</text>
</comment>
<evidence type="ECO:0000313" key="1">
    <source>
        <dbReference type="EMBL" id="RKG82715.1"/>
    </source>
</evidence>
<dbReference type="EMBL" id="RAVZ01000190">
    <property type="protein sequence ID" value="RKG82715.1"/>
    <property type="molecule type" value="Genomic_DNA"/>
</dbReference>
<proteinExistence type="predicted"/>